<dbReference type="PANTHER" id="PTHR32089">
    <property type="entry name" value="METHYL-ACCEPTING CHEMOTAXIS PROTEIN MCPB"/>
    <property type="match status" value="1"/>
</dbReference>
<dbReference type="GO" id="GO:0007165">
    <property type="term" value="P:signal transduction"/>
    <property type="evidence" value="ECO:0007669"/>
    <property type="project" value="UniProtKB-KW"/>
</dbReference>
<feature type="domain" description="Methyl-accepting transducer" evidence="7">
    <location>
        <begin position="264"/>
        <end position="500"/>
    </location>
</feature>
<evidence type="ECO:0000256" key="5">
    <source>
        <dbReference type="ARBA" id="ARBA00029447"/>
    </source>
</evidence>
<dbReference type="KEGG" id="surl:BI350_08960"/>
<comment type="subcellular location">
    <subcellularLocation>
        <location evidence="1">Cell membrane</location>
    </subcellularLocation>
</comment>
<dbReference type="PANTHER" id="PTHR32089:SF112">
    <property type="entry name" value="LYSOZYME-LIKE PROTEIN-RELATED"/>
    <property type="match status" value="1"/>
</dbReference>
<dbReference type="InterPro" id="IPR003660">
    <property type="entry name" value="HAMP_dom"/>
</dbReference>
<keyword evidence="2" id="KW-1003">Cell membrane</keyword>
<dbReference type="SUPFAM" id="SSF58104">
    <property type="entry name" value="Methyl-accepting chemotaxis protein (MCP) signaling domain"/>
    <property type="match status" value="1"/>
</dbReference>
<keyword evidence="3" id="KW-0472">Membrane</keyword>
<gene>
    <name evidence="9" type="ORF">BI350_08960</name>
</gene>
<keyword evidence="4 6" id="KW-0807">Transducer</keyword>
<protein>
    <submittedName>
        <fullName evidence="9">Chemotaxis protein</fullName>
    </submittedName>
</protein>
<name>A0A1D8JKC7_9BACL</name>
<evidence type="ECO:0000256" key="4">
    <source>
        <dbReference type="ARBA" id="ARBA00023224"/>
    </source>
</evidence>
<proteinExistence type="inferred from homology"/>
<dbReference type="InterPro" id="IPR004089">
    <property type="entry name" value="MCPsignal_dom"/>
</dbReference>
<accession>A0A1D8JKC7</accession>
<feature type="domain" description="HAMP" evidence="8">
    <location>
        <begin position="192"/>
        <end position="245"/>
    </location>
</feature>
<dbReference type="Gene3D" id="1.10.287.950">
    <property type="entry name" value="Methyl-accepting chemotaxis protein"/>
    <property type="match status" value="1"/>
</dbReference>
<dbReference type="SMART" id="SM00304">
    <property type="entry name" value="HAMP"/>
    <property type="match status" value="1"/>
</dbReference>
<dbReference type="GO" id="GO:0005886">
    <property type="term" value="C:plasma membrane"/>
    <property type="evidence" value="ECO:0007669"/>
    <property type="project" value="UniProtKB-SubCell"/>
</dbReference>
<evidence type="ECO:0000256" key="2">
    <source>
        <dbReference type="ARBA" id="ARBA00022475"/>
    </source>
</evidence>
<keyword evidence="10" id="KW-1185">Reference proteome</keyword>
<dbReference type="AlphaFoldDB" id="A0A1D8JKC7"/>
<evidence type="ECO:0000256" key="1">
    <source>
        <dbReference type="ARBA" id="ARBA00004236"/>
    </source>
</evidence>
<dbReference type="CDD" id="cd06225">
    <property type="entry name" value="HAMP"/>
    <property type="match status" value="1"/>
</dbReference>
<evidence type="ECO:0000313" key="9">
    <source>
        <dbReference type="EMBL" id="AOV09171.1"/>
    </source>
</evidence>
<evidence type="ECO:0000256" key="6">
    <source>
        <dbReference type="PROSITE-ProRule" id="PRU00284"/>
    </source>
</evidence>
<evidence type="ECO:0000259" key="7">
    <source>
        <dbReference type="PROSITE" id="PS50111"/>
    </source>
</evidence>
<evidence type="ECO:0000313" key="10">
    <source>
        <dbReference type="Proteomes" id="UP000185746"/>
    </source>
</evidence>
<reference evidence="9 10" key="1">
    <citation type="submission" date="2016-09" db="EMBL/GenBank/DDBJ databases">
        <title>Complete genome sequence of the Lysinibacillus sphaericus LMG 22257, a specie of Bacillus with ureolytic activity that can effectively biodeposit calcium carbonate.</title>
        <authorList>
            <person name="Yan W."/>
        </authorList>
    </citation>
    <scope>NUCLEOTIDE SEQUENCE [LARGE SCALE GENOMIC DNA]</scope>
    <source>
        <strain evidence="9 10">LMG 22257</strain>
    </source>
</reference>
<comment type="similarity">
    <text evidence="5">Belongs to the methyl-accepting chemotaxis (MCP) protein family.</text>
</comment>
<dbReference type="Pfam" id="PF00015">
    <property type="entry name" value="MCPsignal"/>
    <property type="match status" value="1"/>
</dbReference>
<dbReference type="Pfam" id="PF00672">
    <property type="entry name" value="HAMP"/>
    <property type="match status" value="1"/>
</dbReference>
<evidence type="ECO:0000259" key="8">
    <source>
        <dbReference type="PROSITE" id="PS50885"/>
    </source>
</evidence>
<evidence type="ECO:0000256" key="3">
    <source>
        <dbReference type="ARBA" id="ARBA00023136"/>
    </source>
</evidence>
<sequence length="550" mass="59220">MVAMLAITSFATYKTAYDKLYDAAGVEAYGCANITTGLIEPGDIIKIKNGDANTMEAVGKQLNWTTAHKDIFETQYITDLEGNLLAMDDNLKARGVELGDAIPLDEDAISTLLETKHPTYSKPYEFAGIERLSGYAPIFENHDSSGDVIAISVIDFNNAIVSERTWEVVRNGLLISLIPMVIAASITIYLIRRKTSQISSLINHAREIADGNLAIEDTVVNSRDEIGDLARTLNMMTANLRTIIGTMKSTAVQLSKNSSETAMSLNEMHDALQQVAGNMSDVTISISNGTANAEHASTILGTLADNIQASKVTADGSVENSKATMQVAEEGQQRANEINEDMEKIRLASVDSGNTIQNLIESTKKIQDITSTIAGIAAQTNLLALNASIEAARAGEHGQGFAVVAEEVRNLAEQSNSEVLEVEKLVADITSHIQQVVSSTEESTALIESGTHTVRLTAESLSQVAQAVSETVDEISSISASTTIEAESSEQVVQLITELTREIHTIEDMSMNISAATEETTASIDEVTNRSMETNDLALQLEEVVSRFKL</sequence>
<organism evidence="9 10">
    <name type="scientific">Sporosarcina ureilytica</name>
    <dbReference type="NCBI Taxonomy" id="298596"/>
    <lineage>
        <taxon>Bacteria</taxon>
        <taxon>Bacillati</taxon>
        <taxon>Bacillota</taxon>
        <taxon>Bacilli</taxon>
        <taxon>Bacillales</taxon>
        <taxon>Caryophanaceae</taxon>
        <taxon>Sporosarcina</taxon>
    </lineage>
</organism>
<dbReference type="Proteomes" id="UP000185746">
    <property type="component" value="Chromosome"/>
</dbReference>
<dbReference type="Gene3D" id="6.10.340.10">
    <property type="match status" value="1"/>
</dbReference>
<dbReference type="SMART" id="SM00283">
    <property type="entry name" value="MA"/>
    <property type="match status" value="1"/>
</dbReference>
<dbReference type="EMBL" id="CP017560">
    <property type="protein sequence ID" value="AOV09171.1"/>
    <property type="molecule type" value="Genomic_DNA"/>
</dbReference>
<dbReference type="PROSITE" id="PS50885">
    <property type="entry name" value="HAMP"/>
    <property type="match status" value="1"/>
</dbReference>
<dbReference type="PROSITE" id="PS50111">
    <property type="entry name" value="CHEMOTAXIS_TRANSDUC_2"/>
    <property type="match status" value="1"/>
</dbReference>